<dbReference type="AlphaFoldDB" id="A0A1S6J0D8"/>
<evidence type="ECO:0000256" key="1">
    <source>
        <dbReference type="SAM" id="Coils"/>
    </source>
</evidence>
<dbReference type="STRING" id="1833852.B0537_03325"/>
<proteinExistence type="predicted"/>
<keyword evidence="3" id="KW-1185">Reference proteome</keyword>
<gene>
    <name evidence="2" type="ORF">B0537_03325</name>
</gene>
<evidence type="ECO:0000313" key="2">
    <source>
        <dbReference type="EMBL" id="AQS60485.1"/>
    </source>
</evidence>
<dbReference type="KEGG" id="dfg:B0537_03325"/>
<protein>
    <submittedName>
        <fullName evidence="2">Uncharacterized protein</fullName>
    </submittedName>
</protein>
<feature type="coiled-coil region" evidence="1">
    <location>
        <begin position="30"/>
        <end position="88"/>
    </location>
</feature>
<sequence length="360" mass="41268">MSVYRYGVGIIVLMIFLQCFFPAAASENVLETHEKLKQREQEIVAELIQTELLLDRTNREYHQVLTTLNQTRAQLPAMQEKLALSQEQLNTSRQKLSLWLRHFYMEGQTGYLYILLGAVDLRDFINRVALVGILVSQGIKNYYDTMAAFDEVKQRTTELGKLEQTLVDQQKFLANKKEQIAQLQQSKQNLLTRTRQELGESQGRVLLVVERLHSVLLPMDTLLARFEHAPWEEYRPDQIHWLGSKVKVVYKDSTLTRLLFSGVEQRYAARASFAKQQLVIQGQGEDNIPFTIAGQLQVSGENVRYNIQSIKIGEYTLDADLVRMVGGDDGIVYPLGKIMGWRLQHIQIDEGKATLELVPT</sequence>
<keyword evidence="1" id="KW-0175">Coiled coil</keyword>
<dbReference type="EMBL" id="CP019698">
    <property type="protein sequence ID" value="AQS60485.1"/>
    <property type="molecule type" value="Genomic_DNA"/>
</dbReference>
<accession>A0A1S6J0D8</accession>
<name>A0A1S6J0D8_9FIRM</name>
<organism evidence="2 3">
    <name type="scientific">Desulforamulus ferrireducens</name>
    <dbReference type="NCBI Taxonomy" id="1833852"/>
    <lineage>
        <taxon>Bacteria</taxon>
        <taxon>Bacillati</taxon>
        <taxon>Bacillota</taxon>
        <taxon>Clostridia</taxon>
        <taxon>Eubacteriales</taxon>
        <taxon>Peptococcaceae</taxon>
        <taxon>Desulforamulus</taxon>
    </lineage>
</organism>
<reference evidence="2 3" key="1">
    <citation type="journal article" date="2016" name="Int. J. Syst. Evol. Microbiol.">
        <title>Desulfotomaculum ferrireducens sp. nov., a moderately thermophilic sulfate-reducing and dissimilatory Fe(III)-reducing bacterium isolated from compost.</title>
        <authorList>
            <person name="Yang G."/>
            <person name="Guo J."/>
            <person name="Zhuang L."/>
            <person name="Yuan Y."/>
            <person name="Zhou S."/>
        </authorList>
    </citation>
    <scope>NUCLEOTIDE SEQUENCE [LARGE SCALE GENOMIC DNA]</scope>
    <source>
        <strain evidence="2 3">GSS09</strain>
    </source>
</reference>
<dbReference type="Proteomes" id="UP000189464">
    <property type="component" value="Chromosome"/>
</dbReference>
<evidence type="ECO:0000313" key="3">
    <source>
        <dbReference type="Proteomes" id="UP000189464"/>
    </source>
</evidence>
<dbReference type="Gene3D" id="6.10.250.3150">
    <property type="match status" value="1"/>
</dbReference>